<feature type="chain" id="PRO_5012467065" evidence="2">
    <location>
        <begin position="21"/>
        <end position="368"/>
    </location>
</feature>
<feature type="domain" description="GH16" evidence="3">
    <location>
        <begin position="134"/>
        <end position="368"/>
    </location>
</feature>
<protein>
    <submittedName>
        <fullName evidence="4">Glycosyl hydrolases family 16</fullName>
    </submittedName>
</protein>
<proteinExistence type="inferred from homology"/>
<name>A0A239LYB3_EKHLU</name>
<evidence type="ECO:0000313" key="5">
    <source>
        <dbReference type="Proteomes" id="UP000198393"/>
    </source>
</evidence>
<evidence type="ECO:0000313" key="4">
    <source>
        <dbReference type="EMBL" id="SNT34689.1"/>
    </source>
</evidence>
<dbReference type="AlphaFoldDB" id="A0A239LYB3"/>
<sequence length="368" mass="41291">MKNNLTICFLILLCISTSCSNTDEAPVLEPANLTIEIAVSSDGSGLVEITCQADNVIEYTMDTGEDGVELLSNSDGFFSYTYSSTGTYAIEIKAIGSSGRFLRESRTIVIQVGEDTPPADEGYSTPLSYEGMKLIWQDEFNGFSLNETFWNYEIGTGSNGWGNNELQYYREDNTSVSDGYLTIEARKESFNGRSYTSSRLTTEDKFDFSYGRVDIRARLPEGQGIWPALWMLGSNFRSVGWPYCGEIDIMELIGGGEGRDNVVYGTAHWDNNGTKADFGGNTKLSSGKFSDQFYVFTIEWDANTITWYMNDQQFHTMDITPSELSEFRSNFFFIFNVAVGGNWPGSPNATTSFPQRMYVDYIRVFQDE</sequence>
<dbReference type="Gene3D" id="2.60.120.200">
    <property type="match status" value="1"/>
</dbReference>
<dbReference type="InterPro" id="IPR000757">
    <property type="entry name" value="Beta-glucanase-like"/>
</dbReference>
<dbReference type="SUPFAM" id="SSF49899">
    <property type="entry name" value="Concanavalin A-like lectins/glucanases"/>
    <property type="match status" value="1"/>
</dbReference>
<keyword evidence="2" id="KW-0732">Signal</keyword>
<feature type="signal peptide" evidence="2">
    <location>
        <begin position="1"/>
        <end position="20"/>
    </location>
</feature>
<dbReference type="Pfam" id="PF00722">
    <property type="entry name" value="Glyco_hydro_16"/>
    <property type="match status" value="1"/>
</dbReference>
<dbReference type="PANTHER" id="PTHR10963:SF55">
    <property type="entry name" value="GLYCOSIDE HYDROLASE FAMILY 16 PROTEIN"/>
    <property type="match status" value="1"/>
</dbReference>
<keyword evidence="4" id="KW-0378">Hydrolase</keyword>
<organism evidence="4 5">
    <name type="scientific">Ekhidna lutea</name>
    <dbReference type="NCBI Taxonomy" id="447679"/>
    <lineage>
        <taxon>Bacteria</taxon>
        <taxon>Pseudomonadati</taxon>
        <taxon>Bacteroidota</taxon>
        <taxon>Cytophagia</taxon>
        <taxon>Cytophagales</taxon>
        <taxon>Reichenbachiellaceae</taxon>
        <taxon>Ekhidna</taxon>
    </lineage>
</organism>
<dbReference type="PANTHER" id="PTHR10963">
    <property type="entry name" value="GLYCOSYL HYDROLASE-RELATED"/>
    <property type="match status" value="1"/>
</dbReference>
<dbReference type="CDD" id="cd08023">
    <property type="entry name" value="GH16_laminarinase_like"/>
    <property type="match status" value="1"/>
</dbReference>
<gene>
    <name evidence="4" type="ORF">SAMN05421640_3437</name>
</gene>
<comment type="similarity">
    <text evidence="1">Belongs to the glycosyl hydrolase 16 family.</text>
</comment>
<reference evidence="4 5" key="1">
    <citation type="submission" date="2017-06" db="EMBL/GenBank/DDBJ databases">
        <authorList>
            <person name="Kim H.J."/>
            <person name="Triplett B.A."/>
        </authorList>
    </citation>
    <scope>NUCLEOTIDE SEQUENCE [LARGE SCALE GENOMIC DNA]</scope>
    <source>
        <strain evidence="4 5">DSM 19307</strain>
    </source>
</reference>
<dbReference type="GO" id="GO:0004553">
    <property type="term" value="F:hydrolase activity, hydrolyzing O-glycosyl compounds"/>
    <property type="evidence" value="ECO:0007669"/>
    <property type="project" value="InterPro"/>
</dbReference>
<dbReference type="InterPro" id="IPR013320">
    <property type="entry name" value="ConA-like_dom_sf"/>
</dbReference>
<evidence type="ECO:0000256" key="1">
    <source>
        <dbReference type="ARBA" id="ARBA00006865"/>
    </source>
</evidence>
<dbReference type="PROSITE" id="PS51762">
    <property type="entry name" value="GH16_2"/>
    <property type="match status" value="1"/>
</dbReference>
<dbReference type="RefSeq" id="WP_245811339.1">
    <property type="nucleotide sequence ID" value="NZ_FZPD01000006.1"/>
</dbReference>
<dbReference type="InterPro" id="IPR050546">
    <property type="entry name" value="Glycosyl_Hydrlase_16"/>
</dbReference>
<dbReference type="EMBL" id="FZPD01000006">
    <property type="protein sequence ID" value="SNT34689.1"/>
    <property type="molecule type" value="Genomic_DNA"/>
</dbReference>
<accession>A0A239LYB3</accession>
<evidence type="ECO:0000259" key="3">
    <source>
        <dbReference type="PROSITE" id="PS51762"/>
    </source>
</evidence>
<dbReference type="GO" id="GO:0005975">
    <property type="term" value="P:carbohydrate metabolic process"/>
    <property type="evidence" value="ECO:0007669"/>
    <property type="project" value="InterPro"/>
</dbReference>
<evidence type="ECO:0000256" key="2">
    <source>
        <dbReference type="SAM" id="SignalP"/>
    </source>
</evidence>
<dbReference type="Proteomes" id="UP000198393">
    <property type="component" value="Unassembled WGS sequence"/>
</dbReference>
<keyword evidence="5" id="KW-1185">Reference proteome</keyword>
<dbReference type="PROSITE" id="PS51257">
    <property type="entry name" value="PROKAR_LIPOPROTEIN"/>
    <property type="match status" value="1"/>
</dbReference>